<dbReference type="EnsemblMetazoa" id="CLYHEMT020676.1">
    <property type="protein sequence ID" value="CLYHEMP020676.1"/>
    <property type="gene ID" value="CLYHEMG020676"/>
</dbReference>
<keyword evidence="12" id="KW-1185">Reference proteome</keyword>
<feature type="coiled-coil region" evidence="10">
    <location>
        <begin position="59"/>
        <end position="93"/>
    </location>
</feature>
<name>A0A7M5XCY0_9CNID</name>
<dbReference type="PANTHER" id="PTHR12137">
    <property type="entry name" value="CARBOHYDRATE SULFOTRANSFERASE"/>
    <property type="match status" value="1"/>
</dbReference>
<keyword evidence="5" id="KW-1133">Transmembrane helix</keyword>
<dbReference type="PANTHER" id="PTHR12137:SF54">
    <property type="entry name" value="CARBOHYDRATE SULFOTRANSFERASE"/>
    <property type="match status" value="1"/>
</dbReference>
<evidence type="ECO:0000256" key="1">
    <source>
        <dbReference type="ARBA" id="ARBA00004323"/>
    </source>
</evidence>
<dbReference type="EC" id="2.8.2.-" evidence="9"/>
<dbReference type="AlphaFoldDB" id="A0A7M5XCY0"/>
<reference evidence="11" key="1">
    <citation type="submission" date="2021-01" db="UniProtKB">
        <authorList>
            <consortium name="EnsemblMetazoa"/>
        </authorList>
    </citation>
    <scope>IDENTIFICATION</scope>
</reference>
<keyword evidence="7" id="KW-0472">Membrane</keyword>
<evidence type="ECO:0000313" key="11">
    <source>
        <dbReference type="EnsemblMetazoa" id="CLYHEMP020676.2"/>
    </source>
</evidence>
<dbReference type="InterPro" id="IPR005331">
    <property type="entry name" value="Sulfotransferase"/>
</dbReference>
<evidence type="ECO:0000256" key="8">
    <source>
        <dbReference type="ARBA" id="ARBA00023180"/>
    </source>
</evidence>
<dbReference type="GO" id="GO:0016051">
    <property type="term" value="P:carbohydrate biosynthetic process"/>
    <property type="evidence" value="ECO:0007669"/>
    <property type="project" value="InterPro"/>
</dbReference>
<comment type="similarity">
    <text evidence="2 9">Belongs to the sulfotransferase 2 family.</text>
</comment>
<accession>A0A7M5XCY0</accession>
<dbReference type="EnsemblMetazoa" id="CLYHEMT020676.2">
    <property type="protein sequence ID" value="CLYHEMP020676.2"/>
    <property type="gene ID" value="CLYHEMG020676"/>
</dbReference>
<keyword evidence="10" id="KW-0175">Coiled coil</keyword>
<evidence type="ECO:0000256" key="4">
    <source>
        <dbReference type="ARBA" id="ARBA00022692"/>
    </source>
</evidence>
<keyword evidence="9" id="KW-0735">Signal-anchor</keyword>
<evidence type="ECO:0000256" key="10">
    <source>
        <dbReference type="SAM" id="Coils"/>
    </source>
</evidence>
<evidence type="ECO:0000313" key="12">
    <source>
        <dbReference type="Proteomes" id="UP000594262"/>
    </source>
</evidence>
<proteinExistence type="inferred from homology"/>
<dbReference type="Proteomes" id="UP000594262">
    <property type="component" value="Unplaced"/>
</dbReference>
<dbReference type="GO" id="GO:0000139">
    <property type="term" value="C:Golgi membrane"/>
    <property type="evidence" value="ECO:0007669"/>
    <property type="project" value="UniProtKB-SubCell"/>
</dbReference>
<keyword evidence="4" id="KW-0812">Transmembrane</keyword>
<keyword evidence="3 9" id="KW-0808">Transferase</keyword>
<comment type="subcellular location">
    <subcellularLocation>
        <location evidence="1 9">Golgi apparatus membrane</location>
        <topology evidence="1 9">Single-pass type II membrane protein</topology>
    </subcellularLocation>
</comment>
<keyword evidence="8 9" id="KW-0325">Glycoprotein</keyword>
<sequence length="382" mass="45835">MTANSFKRNRLIVLFLLGFVFALLFVKVYQNTKDKYDYIRQHHPQTVVKIAKNIFELNSKETQQLKTDATKEIEKNEKKIEEKIIEEKQEEEKQGAGDMLAQDDSWIKIQHQRQQRLREFCAKKDLKKLPKPKYEHNWIYSDKARVSYCSIPKVACTTWKKIFQVFYGNYRTIQDIKVSKDDVHELKYQYHMGLNIYKANLKTEQYFNFIIVRHPLERLVSGYRNKIEKPFNANFQRRFGSLMLRFNRNNLTEQEYRAGKGVTFHEYINYIIKTPMNKIDEHFGGMQELCHICNTKYDFIADMSTLYDDSDIILKQIGWYDRLQFPKKSKDNYVKGAVDIAPEYINRLSDKILNKVYEKFRDDFEAFGYKFDIKEIRKGTFY</sequence>
<organism evidence="11 12">
    <name type="scientific">Clytia hemisphaerica</name>
    <dbReference type="NCBI Taxonomy" id="252671"/>
    <lineage>
        <taxon>Eukaryota</taxon>
        <taxon>Metazoa</taxon>
        <taxon>Cnidaria</taxon>
        <taxon>Hydrozoa</taxon>
        <taxon>Hydroidolina</taxon>
        <taxon>Leptothecata</taxon>
        <taxon>Obeliida</taxon>
        <taxon>Clytiidae</taxon>
        <taxon>Clytia</taxon>
    </lineage>
</organism>
<dbReference type="GO" id="GO:0008146">
    <property type="term" value="F:sulfotransferase activity"/>
    <property type="evidence" value="ECO:0007669"/>
    <property type="project" value="InterPro"/>
</dbReference>
<keyword evidence="6 9" id="KW-0333">Golgi apparatus</keyword>
<evidence type="ECO:0000256" key="3">
    <source>
        <dbReference type="ARBA" id="ARBA00022679"/>
    </source>
</evidence>
<evidence type="ECO:0000256" key="9">
    <source>
        <dbReference type="RuleBase" id="RU364020"/>
    </source>
</evidence>
<dbReference type="InterPro" id="IPR018011">
    <property type="entry name" value="Carb_sulfotrans_8-10"/>
</dbReference>
<dbReference type="OrthoDB" id="2019940at2759"/>
<evidence type="ECO:0000256" key="7">
    <source>
        <dbReference type="ARBA" id="ARBA00023136"/>
    </source>
</evidence>
<protein>
    <recommendedName>
        <fullName evidence="9">Carbohydrate sulfotransferase</fullName>
        <ecNumber evidence="9">2.8.2.-</ecNumber>
    </recommendedName>
</protein>
<dbReference type="Pfam" id="PF03567">
    <property type="entry name" value="Sulfotransfer_2"/>
    <property type="match status" value="1"/>
</dbReference>
<keyword evidence="9" id="KW-0119">Carbohydrate metabolism</keyword>
<evidence type="ECO:0000256" key="5">
    <source>
        <dbReference type="ARBA" id="ARBA00022989"/>
    </source>
</evidence>
<evidence type="ECO:0000256" key="2">
    <source>
        <dbReference type="ARBA" id="ARBA00006339"/>
    </source>
</evidence>
<evidence type="ECO:0000256" key="6">
    <source>
        <dbReference type="ARBA" id="ARBA00023034"/>
    </source>
</evidence>